<accession>A0A0F4GT01</accession>
<protein>
    <submittedName>
        <fullName evidence="6">Carboxypeptidase S1 B like protein</fullName>
    </submittedName>
</protein>
<keyword evidence="5" id="KW-0325">Glycoprotein</keyword>
<reference evidence="6 7" key="1">
    <citation type="submission" date="2015-03" db="EMBL/GenBank/DDBJ databases">
        <title>RNA-seq based gene annotation and comparative genomics of four Zymoseptoria species reveal species-specific pathogenicity related genes and transposable element activity.</title>
        <authorList>
            <person name="Grandaubert J."/>
            <person name="Bhattacharyya A."/>
            <person name="Stukenbrock E.H."/>
        </authorList>
    </citation>
    <scope>NUCLEOTIDE SEQUENCE [LARGE SCALE GENOMIC DNA]</scope>
    <source>
        <strain evidence="6 7">Zb18110</strain>
    </source>
</reference>
<dbReference type="InterPro" id="IPR029058">
    <property type="entry name" value="AB_hydrolase_fold"/>
</dbReference>
<dbReference type="Pfam" id="PF00450">
    <property type="entry name" value="Peptidase_S10"/>
    <property type="match status" value="1"/>
</dbReference>
<comment type="caution">
    <text evidence="6">The sequence shown here is derived from an EMBL/GenBank/DDBJ whole genome shotgun (WGS) entry which is preliminary data.</text>
</comment>
<proteinExistence type="inferred from homology"/>
<evidence type="ECO:0000256" key="2">
    <source>
        <dbReference type="ARBA" id="ARBA00022645"/>
    </source>
</evidence>
<name>A0A0F4GT01_9PEZI</name>
<keyword evidence="7" id="KW-1185">Reference proteome</keyword>
<gene>
    <name evidence="6" type="ORF">TI39_contig363g00004</name>
</gene>
<evidence type="ECO:0000256" key="4">
    <source>
        <dbReference type="ARBA" id="ARBA00022801"/>
    </source>
</evidence>
<evidence type="ECO:0000256" key="5">
    <source>
        <dbReference type="ARBA" id="ARBA00023180"/>
    </source>
</evidence>
<sequence>MLMIENGCVDLPGTWFSYPEQAVHSVYGIQGVNDTVYQNMTDNLNKPGGCLDQAYQCGNLSLQYDPQAIGVNETVNHICDEAGRFCNENVQGLFHFSNRSFYDITVPESLSRIPSFASAFLQRPHVQQALGMRSNWTFQSQDIAHAFERVGDFGRPGWIDKFGYLLDRGIKVALVYGDRDYICNWIGGDAVSLAINYINNADFHAAGYEEIHTNNSYVGGLVRQYGNLSFSRVYQAGHRSAGLQPDTALQIFNRAMFGKDIAAGTVSADGYSSQGTQNASSVKNEVQTDWKDIKQVFYLWDLQSTCTDAQIEMVENGTALIKDYIIVDKNATERYPEIVGSGDLSSRVDQLQLLPRDIKSSALTAVNAVQDFAFRMVPRTDVTVLAGDSEEVGVPISRPTAKEDNV</sequence>
<dbReference type="GO" id="GO:0004185">
    <property type="term" value="F:serine-type carboxypeptidase activity"/>
    <property type="evidence" value="ECO:0007669"/>
    <property type="project" value="InterPro"/>
</dbReference>
<evidence type="ECO:0000313" key="7">
    <source>
        <dbReference type="Proteomes" id="UP000033647"/>
    </source>
</evidence>
<dbReference type="STRING" id="1047168.A0A0F4GT01"/>
<keyword evidence="2 6" id="KW-0121">Carboxypeptidase</keyword>
<dbReference type="AlphaFoldDB" id="A0A0F4GT01"/>
<keyword evidence="4" id="KW-0378">Hydrolase</keyword>
<dbReference type="SUPFAM" id="SSF53474">
    <property type="entry name" value="alpha/beta-Hydrolases"/>
    <property type="match status" value="1"/>
</dbReference>
<comment type="similarity">
    <text evidence="1">Belongs to the peptidase S10 family.</text>
</comment>
<dbReference type="EMBL" id="LAFY01000355">
    <property type="protein sequence ID" value="KJX99340.1"/>
    <property type="molecule type" value="Genomic_DNA"/>
</dbReference>
<dbReference type="Proteomes" id="UP000033647">
    <property type="component" value="Unassembled WGS sequence"/>
</dbReference>
<evidence type="ECO:0000256" key="1">
    <source>
        <dbReference type="ARBA" id="ARBA00009431"/>
    </source>
</evidence>
<dbReference type="InterPro" id="IPR001563">
    <property type="entry name" value="Peptidase_S10"/>
</dbReference>
<evidence type="ECO:0000313" key="6">
    <source>
        <dbReference type="EMBL" id="KJX99340.1"/>
    </source>
</evidence>
<keyword evidence="3" id="KW-0645">Protease</keyword>
<dbReference type="OrthoDB" id="443318at2759"/>
<evidence type="ECO:0000256" key="3">
    <source>
        <dbReference type="ARBA" id="ARBA00022670"/>
    </source>
</evidence>
<organism evidence="6 7">
    <name type="scientific">Zymoseptoria brevis</name>
    <dbReference type="NCBI Taxonomy" id="1047168"/>
    <lineage>
        <taxon>Eukaryota</taxon>
        <taxon>Fungi</taxon>
        <taxon>Dikarya</taxon>
        <taxon>Ascomycota</taxon>
        <taxon>Pezizomycotina</taxon>
        <taxon>Dothideomycetes</taxon>
        <taxon>Dothideomycetidae</taxon>
        <taxon>Mycosphaerellales</taxon>
        <taxon>Mycosphaerellaceae</taxon>
        <taxon>Zymoseptoria</taxon>
    </lineage>
</organism>
<dbReference type="GO" id="GO:0006508">
    <property type="term" value="P:proteolysis"/>
    <property type="evidence" value="ECO:0007669"/>
    <property type="project" value="UniProtKB-KW"/>
</dbReference>
<dbReference type="Gene3D" id="3.40.50.1820">
    <property type="entry name" value="alpha/beta hydrolase"/>
    <property type="match status" value="1"/>
</dbReference>